<protein>
    <recommendedName>
        <fullName evidence="5">PNPLA domain-containing protein</fullName>
    </recommendedName>
</protein>
<accession>A0ABP0BQ29</accession>
<name>A0ABP0BQ29_9PEZI</name>
<feature type="active site" description="Proton acceptor" evidence="4">
    <location>
        <position position="196"/>
    </location>
</feature>
<evidence type="ECO:0000313" key="6">
    <source>
        <dbReference type="EMBL" id="CAK7221294.1"/>
    </source>
</evidence>
<dbReference type="CDD" id="cd07216">
    <property type="entry name" value="Pat17_PNPLA8_PNPLA9_like3"/>
    <property type="match status" value="1"/>
</dbReference>
<feature type="active site" description="Nucleophile" evidence="4">
    <location>
        <position position="55"/>
    </location>
</feature>
<keyword evidence="7" id="KW-1185">Reference proteome</keyword>
<feature type="short sequence motif" description="GXGXXG" evidence="4">
    <location>
        <begin position="13"/>
        <end position="18"/>
    </location>
</feature>
<evidence type="ECO:0000256" key="2">
    <source>
        <dbReference type="ARBA" id="ARBA00022963"/>
    </source>
</evidence>
<evidence type="ECO:0000259" key="5">
    <source>
        <dbReference type="PROSITE" id="PS51635"/>
    </source>
</evidence>
<gene>
    <name evidence="6" type="ORF">SCUCBS95973_004445</name>
</gene>
<dbReference type="SUPFAM" id="SSF52151">
    <property type="entry name" value="FabD/lysophospholipase-like"/>
    <property type="match status" value="1"/>
</dbReference>
<dbReference type="InterPro" id="IPR016035">
    <property type="entry name" value="Acyl_Trfase/lysoPLipase"/>
</dbReference>
<dbReference type="Proteomes" id="UP001642405">
    <property type="component" value="Unassembled WGS sequence"/>
</dbReference>
<dbReference type="Gene3D" id="3.40.1090.10">
    <property type="entry name" value="Cytosolic phospholipase A2 catalytic domain"/>
    <property type="match status" value="1"/>
</dbReference>
<feature type="short sequence motif" description="GXSXG" evidence="4">
    <location>
        <begin position="53"/>
        <end position="57"/>
    </location>
</feature>
<comment type="caution">
    <text evidence="6">The sequence shown here is derived from an EMBL/GenBank/DDBJ whole genome shotgun (WGS) entry which is preliminary data.</text>
</comment>
<reference evidence="6 7" key="1">
    <citation type="submission" date="2024-01" db="EMBL/GenBank/DDBJ databases">
        <authorList>
            <person name="Allen C."/>
            <person name="Tagirdzhanova G."/>
        </authorList>
    </citation>
    <scope>NUCLEOTIDE SEQUENCE [LARGE SCALE GENOMIC DNA]</scope>
</reference>
<keyword evidence="3 4" id="KW-0443">Lipid metabolism</keyword>
<evidence type="ECO:0000313" key="7">
    <source>
        <dbReference type="Proteomes" id="UP001642405"/>
    </source>
</evidence>
<evidence type="ECO:0000256" key="3">
    <source>
        <dbReference type="ARBA" id="ARBA00023098"/>
    </source>
</evidence>
<dbReference type="PROSITE" id="PS51635">
    <property type="entry name" value="PNPLA"/>
    <property type="match status" value="1"/>
</dbReference>
<evidence type="ECO:0000256" key="4">
    <source>
        <dbReference type="PROSITE-ProRule" id="PRU01161"/>
    </source>
</evidence>
<feature type="short sequence motif" description="DGA/G" evidence="4">
    <location>
        <begin position="196"/>
        <end position="198"/>
    </location>
</feature>
<evidence type="ECO:0000256" key="1">
    <source>
        <dbReference type="ARBA" id="ARBA00022801"/>
    </source>
</evidence>
<organism evidence="6 7">
    <name type="scientific">Sporothrix curviconia</name>
    <dbReference type="NCBI Taxonomy" id="1260050"/>
    <lineage>
        <taxon>Eukaryota</taxon>
        <taxon>Fungi</taxon>
        <taxon>Dikarya</taxon>
        <taxon>Ascomycota</taxon>
        <taxon>Pezizomycotina</taxon>
        <taxon>Sordariomycetes</taxon>
        <taxon>Sordariomycetidae</taxon>
        <taxon>Ophiostomatales</taxon>
        <taxon>Ophiostomataceae</taxon>
        <taxon>Sporothrix</taxon>
    </lineage>
</organism>
<dbReference type="PANTHER" id="PTHR24185">
    <property type="entry name" value="CALCIUM-INDEPENDENT PHOSPHOLIPASE A2-GAMMA"/>
    <property type="match status" value="1"/>
</dbReference>
<feature type="domain" description="PNPLA" evidence="5">
    <location>
        <begin position="9"/>
        <end position="209"/>
    </location>
</feature>
<proteinExistence type="predicted"/>
<keyword evidence="1 4" id="KW-0378">Hydrolase</keyword>
<dbReference type="PANTHER" id="PTHR24185:SF1">
    <property type="entry name" value="CALCIUM-INDEPENDENT PHOSPHOLIPASE A2-GAMMA"/>
    <property type="match status" value="1"/>
</dbReference>
<dbReference type="EMBL" id="CAWUHB010000022">
    <property type="protein sequence ID" value="CAK7221294.1"/>
    <property type="molecule type" value="Genomic_DNA"/>
</dbReference>
<dbReference type="Pfam" id="PF01734">
    <property type="entry name" value="Patatin"/>
    <property type="match status" value="1"/>
</dbReference>
<sequence>MSNKPLCLLALDGGGIRGLSELIILEEIMSRIKHDLRLDYDPIPADFFDLIGGTSTGGLIALLLGRLRLSARDARREYVKIAENVFTISRFLKKSKFDGGKLEASIKEVLDKYDADGGEARMLGREYPTCKVFVCAVLLSDVGARAGPRLFRTYQVRANASYNCKIWEAGRATSAAPTYFDPIHIGDPGEEETFVDGGLGYNNPVQQVLDEATHVFPGRNVQCIISIGTGAARAIRFPDSPKTSPFQLVEALTNMATDSDRTAERVHVQFQHTQNVYFRFNVDRGLDNIILDDPESCVVGAFPTEQAFYLP</sequence>
<dbReference type="InterPro" id="IPR002641">
    <property type="entry name" value="PNPLA_dom"/>
</dbReference>
<keyword evidence="2 4" id="KW-0442">Lipid degradation</keyword>